<dbReference type="PANTHER" id="PTHR42847:SF4">
    <property type="entry name" value="ALKANESULFONATE MONOOXYGENASE-RELATED"/>
    <property type="match status" value="1"/>
</dbReference>
<gene>
    <name evidence="6" type="ORF">UFOPK2169_01009</name>
</gene>
<dbReference type="AlphaFoldDB" id="A0A6J6L2P9"/>
<dbReference type="EMBL" id="CAEZWE010000038">
    <property type="protein sequence ID" value="CAB4654854.1"/>
    <property type="molecule type" value="Genomic_DNA"/>
</dbReference>
<dbReference type="SUPFAM" id="SSF51679">
    <property type="entry name" value="Bacterial luciferase-like"/>
    <property type="match status" value="1"/>
</dbReference>
<feature type="domain" description="Luciferase-like" evidence="5">
    <location>
        <begin position="5"/>
        <end position="250"/>
    </location>
</feature>
<evidence type="ECO:0000256" key="3">
    <source>
        <dbReference type="ARBA" id="ARBA00023002"/>
    </source>
</evidence>
<dbReference type="Pfam" id="PF00296">
    <property type="entry name" value="Bac_luciferase"/>
    <property type="match status" value="1"/>
</dbReference>
<keyword evidence="1" id="KW-0285">Flavoprotein</keyword>
<dbReference type="InterPro" id="IPR050172">
    <property type="entry name" value="SsuD_RutA_monooxygenase"/>
</dbReference>
<evidence type="ECO:0000256" key="1">
    <source>
        <dbReference type="ARBA" id="ARBA00022630"/>
    </source>
</evidence>
<dbReference type="InterPro" id="IPR036661">
    <property type="entry name" value="Luciferase-like_sf"/>
</dbReference>
<dbReference type="InterPro" id="IPR011251">
    <property type="entry name" value="Luciferase-like_dom"/>
</dbReference>
<dbReference type="PANTHER" id="PTHR42847">
    <property type="entry name" value="ALKANESULFONATE MONOOXYGENASE"/>
    <property type="match status" value="1"/>
</dbReference>
<dbReference type="InterPro" id="IPR019952">
    <property type="entry name" value="F420_OxRdatse_Rv1855c_pred"/>
</dbReference>
<organism evidence="6">
    <name type="scientific">freshwater metagenome</name>
    <dbReference type="NCBI Taxonomy" id="449393"/>
    <lineage>
        <taxon>unclassified sequences</taxon>
        <taxon>metagenomes</taxon>
        <taxon>ecological metagenomes</taxon>
    </lineage>
</organism>
<proteinExistence type="predicted"/>
<dbReference type="GO" id="GO:0008726">
    <property type="term" value="F:alkanesulfonate monooxygenase activity"/>
    <property type="evidence" value="ECO:0007669"/>
    <property type="project" value="TreeGrafter"/>
</dbReference>
<keyword evidence="4" id="KW-0503">Monooxygenase</keyword>
<evidence type="ECO:0000256" key="2">
    <source>
        <dbReference type="ARBA" id="ARBA00022643"/>
    </source>
</evidence>
<evidence type="ECO:0000259" key="5">
    <source>
        <dbReference type="Pfam" id="PF00296"/>
    </source>
</evidence>
<protein>
    <submittedName>
        <fullName evidence="6">Unannotated protein</fullName>
    </submittedName>
</protein>
<dbReference type="NCBIfam" id="TIGR03560">
    <property type="entry name" value="F420_Rv1855c"/>
    <property type="match status" value="1"/>
</dbReference>
<sequence>MQLRVFTEPQQGASYSQLLAVAQCAEQAGFDAFFRSDHYQKMGSHVTGLPGPSDAWITLAGIARETSTIRLGTLVNSATFRNPGVLAISVANVDDMSGGRVELGLGAGWYIDEHRSYGIPFPELGTRFDLLTEQLAVITGLWNTPHGEKFSFSGTHYNVVDSPALPKPVQSPPPIIVGGGGPRRTPRLAAMYAAEFNLPFSNADAFVAQRDRVRTACDALQRDPDSLTYSVAQVVCVGNTADEIAQRAARIGREVDELRQNGICGTPDEVIEKISSWEKTGASRMYLQVLDLNDLDHISLIGDKVLPFVK</sequence>
<reference evidence="6" key="1">
    <citation type="submission" date="2020-05" db="EMBL/GenBank/DDBJ databases">
        <authorList>
            <person name="Chiriac C."/>
            <person name="Salcher M."/>
            <person name="Ghai R."/>
            <person name="Kavagutti S V."/>
        </authorList>
    </citation>
    <scope>NUCLEOTIDE SEQUENCE</scope>
</reference>
<name>A0A6J6L2P9_9ZZZZ</name>
<evidence type="ECO:0000313" key="6">
    <source>
        <dbReference type="EMBL" id="CAB4654854.1"/>
    </source>
</evidence>
<accession>A0A6J6L2P9</accession>
<dbReference type="GO" id="GO:0046306">
    <property type="term" value="P:alkanesulfonate catabolic process"/>
    <property type="evidence" value="ECO:0007669"/>
    <property type="project" value="TreeGrafter"/>
</dbReference>
<evidence type="ECO:0000256" key="4">
    <source>
        <dbReference type="ARBA" id="ARBA00023033"/>
    </source>
</evidence>
<dbReference type="Gene3D" id="3.20.20.30">
    <property type="entry name" value="Luciferase-like domain"/>
    <property type="match status" value="1"/>
</dbReference>
<keyword evidence="3" id="KW-0560">Oxidoreductase</keyword>
<keyword evidence="2" id="KW-0288">FMN</keyword>